<keyword evidence="2" id="KW-1185">Reference proteome</keyword>
<evidence type="ECO:0000313" key="1">
    <source>
        <dbReference type="EMBL" id="GJT22422.1"/>
    </source>
</evidence>
<proteinExistence type="predicted"/>
<dbReference type="EMBL" id="BQNB010013967">
    <property type="protein sequence ID" value="GJT22422.1"/>
    <property type="molecule type" value="Genomic_DNA"/>
</dbReference>
<name>A0ABQ5C8N8_9ASTR</name>
<comment type="caution">
    <text evidence="1">The sequence shown here is derived from an EMBL/GenBank/DDBJ whole genome shotgun (WGS) entry which is preliminary data.</text>
</comment>
<evidence type="ECO:0000313" key="2">
    <source>
        <dbReference type="Proteomes" id="UP001151760"/>
    </source>
</evidence>
<reference evidence="1" key="2">
    <citation type="submission" date="2022-01" db="EMBL/GenBank/DDBJ databases">
        <authorList>
            <person name="Yamashiro T."/>
            <person name="Shiraishi A."/>
            <person name="Satake H."/>
            <person name="Nakayama K."/>
        </authorList>
    </citation>
    <scope>NUCLEOTIDE SEQUENCE</scope>
</reference>
<dbReference type="Proteomes" id="UP001151760">
    <property type="component" value="Unassembled WGS sequence"/>
</dbReference>
<accession>A0ABQ5C8N8</accession>
<sequence length="181" mass="21266">MDYGGTYVYQLWLDNKSTPRQPGMKFFGDQITIAYKWHYREARDLSDTRELKLKTFPTRRISPSKAVLQSALRPFWRSYGQKKRMVLAVRCALDFTRPQKSMSTRMLSDYPDRLESGVLMRLPLLKCFLDAYKGYHIFKWPKMTREKKPFHTSQGVLLLYKDAFWPLQICGVVPSLPATGR</sequence>
<organism evidence="1 2">
    <name type="scientific">Tanacetum coccineum</name>
    <dbReference type="NCBI Taxonomy" id="301880"/>
    <lineage>
        <taxon>Eukaryota</taxon>
        <taxon>Viridiplantae</taxon>
        <taxon>Streptophyta</taxon>
        <taxon>Embryophyta</taxon>
        <taxon>Tracheophyta</taxon>
        <taxon>Spermatophyta</taxon>
        <taxon>Magnoliopsida</taxon>
        <taxon>eudicotyledons</taxon>
        <taxon>Gunneridae</taxon>
        <taxon>Pentapetalae</taxon>
        <taxon>asterids</taxon>
        <taxon>campanulids</taxon>
        <taxon>Asterales</taxon>
        <taxon>Asteraceae</taxon>
        <taxon>Asteroideae</taxon>
        <taxon>Anthemideae</taxon>
        <taxon>Anthemidinae</taxon>
        <taxon>Tanacetum</taxon>
    </lineage>
</organism>
<protein>
    <submittedName>
        <fullName evidence="1">Uncharacterized protein</fullName>
    </submittedName>
</protein>
<reference evidence="1" key="1">
    <citation type="journal article" date="2022" name="Int. J. Mol. Sci.">
        <title>Draft Genome of Tanacetum Coccineum: Genomic Comparison of Closely Related Tanacetum-Family Plants.</title>
        <authorList>
            <person name="Yamashiro T."/>
            <person name="Shiraishi A."/>
            <person name="Nakayama K."/>
            <person name="Satake H."/>
        </authorList>
    </citation>
    <scope>NUCLEOTIDE SEQUENCE</scope>
</reference>
<gene>
    <name evidence="1" type="ORF">Tco_0892359</name>
</gene>